<keyword evidence="1" id="KW-0808">Transferase</keyword>
<reference evidence="4" key="1">
    <citation type="journal article" date="2015" name="Nature">
        <title>Complex archaea that bridge the gap between prokaryotes and eukaryotes.</title>
        <authorList>
            <person name="Spang A."/>
            <person name="Saw J.H."/>
            <person name="Jorgensen S.L."/>
            <person name="Zaremba-Niedzwiedzka K."/>
            <person name="Martijn J."/>
            <person name="Lind A.E."/>
            <person name="van Eijk R."/>
            <person name="Schleper C."/>
            <person name="Guy L."/>
            <person name="Ettema T.J."/>
        </authorList>
    </citation>
    <scope>NUCLEOTIDE SEQUENCE</scope>
</reference>
<feature type="domain" description="Glycosyl transferase family 1" evidence="2">
    <location>
        <begin position="221"/>
        <end position="314"/>
    </location>
</feature>
<dbReference type="Pfam" id="PF13439">
    <property type="entry name" value="Glyco_transf_4"/>
    <property type="match status" value="1"/>
</dbReference>
<dbReference type="InterPro" id="IPR028098">
    <property type="entry name" value="Glyco_trans_4-like_N"/>
</dbReference>
<evidence type="ECO:0000313" key="4">
    <source>
        <dbReference type="EMBL" id="KKL59874.1"/>
    </source>
</evidence>
<name>A0A0F9DDZ7_9ZZZZ</name>
<dbReference type="GO" id="GO:0016757">
    <property type="term" value="F:glycosyltransferase activity"/>
    <property type="evidence" value="ECO:0007669"/>
    <property type="project" value="InterPro"/>
</dbReference>
<dbReference type="SUPFAM" id="SSF53756">
    <property type="entry name" value="UDP-Glycosyltransferase/glycogen phosphorylase"/>
    <property type="match status" value="1"/>
</dbReference>
<dbReference type="EMBL" id="LAZR01029339">
    <property type="protein sequence ID" value="KKL59874.1"/>
    <property type="molecule type" value="Genomic_DNA"/>
</dbReference>
<accession>A0A0F9DDZ7</accession>
<dbReference type="Pfam" id="PF00534">
    <property type="entry name" value="Glycos_transf_1"/>
    <property type="match status" value="1"/>
</dbReference>
<organism evidence="4">
    <name type="scientific">marine sediment metagenome</name>
    <dbReference type="NCBI Taxonomy" id="412755"/>
    <lineage>
        <taxon>unclassified sequences</taxon>
        <taxon>metagenomes</taxon>
        <taxon>ecological metagenomes</taxon>
    </lineage>
</organism>
<evidence type="ECO:0008006" key="5">
    <source>
        <dbReference type="Google" id="ProtNLM"/>
    </source>
</evidence>
<sequence length="317" mass="37027">MKPNILHLFKTSYPSISGYTVRSHSILTKQKLFCSPIALVDPYFIKKTRPDIIEGNIYYRYPPDLKLRLYNKDFLSQIPILERFSQILYLNLLKTPMSLLRSIVKHRKIDLIHGHTYARFSNFGEKVAREAKIPFIYEVRGFWEDSRVGVDRLKEFGYQYMKIRRSETNLMKKADALITLGKNMKKEIVSRGFDEKKVIVIPNGVDTEKFKPIAPDLNLKERLKLKNKKIIAYIGSIQKIEGIEVLIHAIAQVKKKFKEIVLLLIGSSFKDYKKELIDLSKKLGTESSVHFIGRIQRDFIRNYYSIVDIIVIPRKNT</sequence>
<dbReference type="Gene3D" id="3.40.50.2000">
    <property type="entry name" value="Glycogen Phosphorylase B"/>
    <property type="match status" value="2"/>
</dbReference>
<dbReference type="PANTHER" id="PTHR46401">
    <property type="entry name" value="GLYCOSYLTRANSFERASE WBBK-RELATED"/>
    <property type="match status" value="1"/>
</dbReference>
<comment type="caution">
    <text evidence="4">The sequence shown here is derived from an EMBL/GenBank/DDBJ whole genome shotgun (WGS) entry which is preliminary data.</text>
</comment>
<protein>
    <recommendedName>
        <fullName evidence="5">Glycosyltransferase subfamily 4-like N-terminal domain-containing protein</fullName>
    </recommendedName>
</protein>
<proteinExistence type="predicted"/>
<evidence type="ECO:0000256" key="1">
    <source>
        <dbReference type="ARBA" id="ARBA00022679"/>
    </source>
</evidence>
<dbReference type="InterPro" id="IPR001296">
    <property type="entry name" value="Glyco_trans_1"/>
</dbReference>
<feature type="non-terminal residue" evidence="4">
    <location>
        <position position="317"/>
    </location>
</feature>
<evidence type="ECO:0000259" key="2">
    <source>
        <dbReference type="Pfam" id="PF00534"/>
    </source>
</evidence>
<dbReference type="GO" id="GO:0009103">
    <property type="term" value="P:lipopolysaccharide biosynthetic process"/>
    <property type="evidence" value="ECO:0007669"/>
    <property type="project" value="TreeGrafter"/>
</dbReference>
<feature type="domain" description="Glycosyltransferase subfamily 4-like N-terminal" evidence="3">
    <location>
        <begin position="95"/>
        <end position="209"/>
    </location>
</feature>
<gene>
    <name evidence="4" type="ORF">LCGC14_2210940</name>
</gene>
<dbReference type="PANTHER" id="PTHR46401:SF2">
    <property type="entry name" value="GLYCOSYLTRANSFERASE WBBK-RELATED"/>
    <property type="match status" value="1"/>
</dbReference>
<evidence type="ECO:0000259" key="3">
    <source>
        <dbReference type="Pfam" id="PF13439"/>
    </source>
</evidence>
<dbReference type="AlphaFoldDB" id="A0A0F9DDZ7"/>